<evidence type="ECO:0000313" key="13">
    <source>
        <dbReference type="EMBL" id="KXA38722.1"/>
    </source>
</evidence>
<evidence type="ECO:0000256" key="1">
    <source>
        <dbReference type="ARBA" id="ARBA00004651"/>
    </source>
</evidence>
<feature type="domain" description="ABC transmembrane type-1" evidence="12">
    <location>
        <begin position="297"/>
        <end position="486"/>
    </location>
</feature>
<evidence type="ECO:0000259" key="12">
    <source>
        <dbReference type="PROSITE" id="PS50928"/>
    </source>
</evidence>
<evidence type="ECO:0000313" key="14">
    <source>
        <dbReference type="Proteomes" id="UP000070063"/>
    </source>
</evidence>
<evidence type="ECO:0000256" key="2">
    <source>
        <dbReference type="ARBA" id="ARBA00010072"/>
    </source>
</evidence>
<dbReference type="SMART" id="SM00062">
    <property type="entry name" value="PBPb"/>
    <property type="match status" value="1"/>
</dbReference>
<dbReference type="InterPro" id="IPR010065">
    <property type="entry name" value="AA_ABC_transptr_permease_3TM"/>
</dbReference>
<dbReference type="InterPro" id="IPR035906">
    <property type="entry name" value="MetI-like_sf"/>
</dbReference>
<keyword evidence="5" id="KW-0533">Nickel</keyword>
<dbReference type="Proteomes" id="UP000070063">
    <property type="component" value="Unassembled WGS sequence"/>
</dbReference>
<dbReference type="FunFam" id="1.10.3720.10:FF:000033">
    <property type="entry name" value="Polar amino acid ABC transporter permease"/>
    <property type="match status" value="1"/>
</dbReference>
<dbReference type="EMBL" id="LRQI01000041">
    <property type="protein sequence ID" value="KXA38722.1"/>
    <property type="molecule type" value="Genomic_DNA"/>
</dbReference>
<keyword evidence="9" id="KW-0406">Ion transport</keyword>
<keyword evidence="4" id="KW-1003">Cell membrane</keyword>
<dbReference type="InterPro" id="IPR000515">
    <property type="entry name" value="MetI-like"/>
</dbReference>
<dbReference type="FunFam" id="3.40.190.10:FF:000196">
    <property type="entry name" value="Amino acid ABC transporter"/>
    <property type="match status" value="1"/>
</dbReference>
<keyword evidence="8 11" id="KW-1133">Transmembrane helix</keyword>
<dbReference type="PANTHER" id="PTHR30614:SF20">
    <property type="entry name" value="GLUTAMINE TRANSPORT SYSTEM PERMEASE PROTEIN GLNP"/>
    <property type="match status" value="1"/>
</dbReference>
<organism evidence="13 14">
    <name type="scientific">Staphylococcus lugdunensis</name>
    <dbReference type="NCBI Taxonomy" id="28035"/>
    <lineage>
        <taxon>Bacteria</taxon>
        <taxon>Bacillati</taxon>
        <taxon>Bacillota</taxon>
        <taxon>Bacilli</taxon>
        <taxon>Bacillales</taxon>
        <taxon>Staphylococcaceae</taxon>
        <taxon>Staphylococcus</taxon>
    </lineage>
</organism>
<comment type="caution">
    <text evidence="13">The sequence shown here is derived from an EMBL/GenBank/DDBJ whole genome shotgun (WGS) entry which is preliminary data.</text>
</comment>
<keyword evidence="9" id="KW-0921">Nickel transport</keyword>
<dbReference type="SMART" id="SM00079">
    <property type="entry name" value="PBPe"/>
    <property type="match status" value="1"/>
</dbReference>
<comment type="similarity">
    <text evidence="2">Belongs to the binding-protein-dependent transport system permease family. HisMQ subfamily.</text>
</comment>
<evidence type="ECO:0000256" key="7">
    <source>
        <dbReference type="ARBA" id="ARBA00022970"/>
    </source>
</evidence>
<keyword evidence="10 11" id="KW-0472">Membrane</keyword>
<dbReference type="PROSITE" id="PS50928">
    <property type="entry name" value="ABC_TM1"/>
    <property type="match status" value="1"/>
</dbReference>
<dbReference type="InterPro" id="IPR001320">
    <property type="entry name" value="Iontro_rcpt_C"/>
</dbReference>
<dbReference type="GO" id="GO:0006865">
    <property type="term" value="P:amino acid transport"/>
    <property type="evidence" value="ECO:0007669"/>
    <property type="project" value="UniProtKB-KW"/>
</dbReference>
<dbReference type="Pfam" id="PF00528">
    <property type="entry name" value="BPD_transp_1"/>
    <property type="match status" value="1"/>
</dbReference>
<dbReference type="Gene3D" id="1.10.3720.10">
    <property type="entry name" value="MetI-like"/>
    <property type="match status" value="1"/>
</dbReference>
<evidence type="ECO:0000256" key="11">
    <source>
        <dbReference type="RuleBase" id="RU363032"/>
    </source>
</evidence>
<feature type="transmembrane region" description="Helical" evidence="11">
    <location>
        <begin position="301"/>
        <end position="324"/>
    </location>
</feature>
<comment type="subcellular location">
    <subcellularLocation>
        <location evidence="1 11">Cell membrane</location>
        <topology evidence="1 11">Multi-pass membrane protein</topology>
    </subcellularLocation>
</comment>
<accession>A0ABD4EGI2</accession>
<evidence type="ECO:0000256" key="4">
    <source>
        <dbReference type="ARBA" id="ARBA00022475"/>
    </source>
</evidence>
<evidence type="ECO:0000256" key="9">
    <source>
        <dbReference type="ARBA" id="ARBA00023112"/>
    </source>
</evidence>
<dbReference type="InterPro" id="IPR001638">
    <property type="entry name" value="Solute-binding_3/MltF_N"/>
</dbReference>
<evidence type="ECO:0000256" key="8">
    <source>
        <dbReference type="ARBA" id="ARBA00022989"/>
    </source>
</evidence>
<evidence type="ECO:0000256" key="10">
    <source>
        <dbReference type="ARBA" id="ARBA00023136"/>
    </source>
</evidence>
<sequence length="497" mass="54462">MYNNEHRKGGAIMKKLIQLLMVVAIVCGLTIANITPIAHAEQDKNWEKIKESGELKVGLSADYAPMEFEHNVNGKNEYAGVDIELAKKIAKDNHLKLKIINMQFDSLLGALKTGKIDIIISGMTSTPERKKEVDFSDPYMYSNNTVLVKKSDAKKYHSLKDLANKKIAVQKSTEQEKIAQTEIENASITSLTRLPDAILSLKSHKVDAVVIEKPVAEAYLKQNKELTLASVKFNEDKKSTVIAIPKDSPEVMAHINKSIKDVKDHNLIDKYMDKASKEMSDDGNFFTKYGSFFVKGIVNTIILSAIGVIIGAVLGTLIALAKLSKIKIISWIAAAYIEIIRGTPLLVQVFIVFFGTTAALGLDISAFICGIIALIINSSAYIAEIIRAGINAVDKGQTEAAQCLGLNYNQTMKNVIMPQAIKNILPALGNEFVTLIKESSIVSTIGVSEVMFNSQVVQGISFDPFTPLLLAAGLYFVLTFSLSRIMTLIEGRMKASD</sequence>
<dbReference type="SUPFAM" id="SSF161098">
    <property type="entry name" value="MetI-like"/>
    <property type="match status" value="1"/>
</dbReference>
<dbReference type="CDD" id="cd06261">
    <property type="entry name" value="TM_PBP2"/>
    <property type="match status" value="1"/>
</dbReference>
<dbReference type="InterPro" id="IPR043429">
    <property type="entry name" value="ArtM/GltK/GlnP/TcyL/YhdX-like"/>
</dbReference>
<dbReference type="Gene3D" id="3.40.190.10">
    <property type="entry name" value="Periplasmic binding protein-like II"/>
    <property type="match status" value="2"/>
</dbReference>
<keyword evidence="7" id="KW-0029">Amino-acid transport</keyword>
<keyword evidence="6 11" id="KW-0812">Transmembrane</keyword>
<proteinExistence type="inferred from homology"/>
<protein>
    <submittedName>
        <fullName evidence="13">ABC transporter, permease protein</fullName>
    </submittedName>
</protein>
<dbReference type="GO" id="GO:0015675">
    <property type="term" value="P:nickel cation transport"/>
    <property type="evidence" value="ECO:0007669"/>
    <property type="project" value="UniProtKB-KW"/>
</dbReference>
<keyword evidence="3 11" id="KW-0813">Transport</keyword>
<gene>
    <name evidence="13" type="ORF">HMPREF3225_01125</name>
</gene>
<feature type="transmembrane region" description="Helical" evidence="11">
    <location>
        <begin position="468"/>
        <end position="489"/>
    </location>
</feature>
<dbReference type="NCBIfam" id="TIGR01726">
    <property type="entry name" value="HEQRo_perm_3TM"/>
    <property type="match status" value="1"/>
</dbReference>
<dbReference type="CDD" id="cd13620">
    <property type="entry name" value="PBP2_GltS"/>
    <property type="match status" value="1"/>
</dbReference>
<dbReference type="GO" id="GO:0005886">
    <property type="term" value="C:plasma membrane"/>
    <property type="evidence" value="ECO:0007669"/>
    <property type="project" value="UniProtKB-SubCell"/>
</dbReference>
<dbReference type="SUPFAM" id="SSF53850">
    <property type="entry name" value="Periplasmic binding protein-like II"/>
    <property type="match status" value="1"/>
</dbReference>
<feature type="transmembrane region" description="Helical" evidence="11">
    <location>
        <begin position="345"/>
        <end position="376"/>
    </location>
</feature>
<dbReference type="AlphaFoldDB" id="A0ABD4EGI2"/>
<evidence type="ECO:0000256" key="3">
    <source>
        <dbReference type="ARBA" id="ARBA00022448"/>
    </source>
</evidence>
<dbReference type="Pfam" id="PF00497">
    <property type="entry name" value="SBP_bac_3"/>
    <property type="match status" value="1"/>
</dbReference>
<evidence type="ECO:0000256" key="6">
    <source>
        <dbReference type="ARBA" id="ARBA00022692"/>
    </source>
</evidence>
<dbReference type="PANTHER" id="PTHR30614">
    <property type="entry name" value="MEMBRANE COMPONENT OF AMINO ACID ABC TRANSPORTER"/>
    <property type="match status" value="1"/>
</dbReference>
<evidence type="ECO:0000256" key="5">
    <source>
        <dbReference type="ARBA" id="ARBA00022596"/>
    </source>
</evidence>
<reference evidence="13 14" key="1">
    <citation type="submission" date="2016-01" db="EMBL/GenBank/DDBJ databases">
        <authorList>
            <person name="Mitreva M."/>
            <person name="Pepin K.H."/>
            <person name="Mihindukulasuriya K.A."/>
            <person name="Fulton R."/>
            <person name="Fronick C."/>
            <person name="O'Laughlin M."/>
            <person name="Miner T."/>
            <person name="Herter B."/>
            <person name="Rosa B.A."/>
            <person name="Cordes M."/>
            <person name="Tomlinson C."/>
            <person name="Wollam A."/>
            <person name="Palsikar V.B."/>
            <person name="Mardis E.R."/>
            <person name="Wilson R.K."/>
        </authorList>
    </citation>
    <scope>NUCLEOTIDE SEQUENCE [LARGE SCALE GENOMIC DNA]</scope>
    <source>
        <strain evidence="13 14">MJR7738</strain>
    </source>
</reference>
<name>A0ABD4EGI2_STALU</name>